<dbReference type="GO" id="GO:0032259">
    <property type="term" value="P:methylation"/>
    <property type="evidence" value="ECO:0007669"/>
    <property type="project" value="UniProtKB-KW"/>
</dbReference>
<dbReference type="EMBL" id="CP017603">
    <property type="protein sequence ID" value="AOY77849.1"/>
    <property type="molecule type" value="Genomic_DNA"/>
</dbReference>
<reference evidence="3 5" key="1">
    <citation type="submission" date="2016-10" db="EMBL/GenBank/DDBJ databases">
        <title>Complete Genome Sequence of Acetogen Clostridium formicoaceticum ATCC 27076.</title>
        <authorList>
            <person name="Bao T."/>
            <person name="Cheng C."/>
            <person name="Zhao J."/>
            <person name="Yang S.-T."/>
            <person name="Wang J."/>
            <person name="Wang M."/>
        </authorList>
    </citation>
    <scope>NUCLEOTIDE SEQUENCE [LARGE SCALE GENOMIC DNA]</scope>
    <source>
        <strain evidence="3 5">ATCC 27076</strain>
    </source>
</reference>
<organism evidence="4 6">
    <name type="scientific">Clostridium formicaceticum</name>
    <dbReference type="NCBI Taxonomy" id="1497"/>
    <lineage>
        <taxon>Bacteria</taxon>
        <taxon>Bacillati</taxon>
        <taxon>Bacillota</taxon>
        <taxon>Clostridia</taxon>
        <taxon>Eubacteriales</taxon>
        <taxon>Clostridiaceae</taxon>
        <taxon>Clostridium</taxon>
    </lineage>
</organism>
<dbReference type="RefSeq" id="WP_070972118.1">
    <property type="nucleotide sequence ID" value="NZ_CP017603.1"/>
</dbReference>
<name>A0AAC9RP74_9CLOT</name>
<dbReference type="Proteomes" id="UP000177894">
    <property type="component" value="Chromosome"/>
</dbReference>
<accession>A0AAC9RP74</accession>
<dbReference type="EMBL" id="CP020559">
    <property type="protein sequence ID" value="ARE88463.1"/>
    <property type="molecule type" value="Genomic_DNA"/>
</dbReference>
<dbReference type="SUPFAM" id="SSF53335">
    <property type="entry name" value="S-adenosyl-L-methionine-dependent methyltransferases"/>
    <property type="match status" value="1"/>
</dbReference>
<dbReference type="EC" id="2.1.1.-" evidence="4"/>
<evidence type="ECO:0000256" key="1">
    <source>
        <dbReference type="ARBA" id="ARBA00022679"/>
    </source>
</evidence>
<evidence type="ECO:0000259" key="2">
    <source>
        <dbReference type="Pfam" id="PF13649"/>
    </source>
</evidence>
<dbReference type="CDD" id="cd02440">
    <property type="entry name" value="AdoMet_MTases"/>
    <property type="match status" value="1"/>
</dbReference>
<proteinExistence type="predicted"/>
<dbReference type="AlphaFoldDB" id="A0AAC9RP74"/>
<dbReference type="Pfam" id="PF13649">
    <property type="entry name" value="Methyltransf_25"/>
    <property type="match status" value="1"/>
</dbReference>
<reference evidence="4 6" key="2">
    <citation type="submission" date="2017-03" db="EMBL/GenBank/DDBJ databases">
        <title>Complete sequence of Clostridium formicaceticum DSM 92.</title>
        <authorList>
            <person name="Poehlein A."/>
            <person name="Karl M."/>
            <person name="Bengelsdorf F.R."/>
            <person name="Duerre P."/>
            <person name="Daniel R."/>
        </authorList>
    </citation>
    <scope>NUCLEOTIDE SEQUENCE [LARGE SCALE GENOMIC DNA]</scope>
    <source>
        <strain evidence="4 6">DSM 92</strain>
    </source>
</reference>
<dbReference type="PANTHER" id="PTHR43861">
    <property type="entry name" value="TRANS-ACONITATE 2-METHYLTRANSFERASE-RELATED"/>
    <property type="match status" value="1"/>
</dbReference>
<keyword evidence="1 4" id="KW-0808">Transferase</keyword>
<dbReference type="Gene3D" id="3.40.50.150">
    <property type="entry name" value="Vaccinia Virus protein VP39"/>
    <property type="match status" value="1"/>
</dbReference>
<dbReference type="InterPro" id="IPR041698">
    <property type="entry name" value="Methyltransf_25"/>
</dbReference>
<dbReference type="InterPro" id="IPR029063">
    <property type="entry name" value="SAM-dependent_MTases_sf"/>
</dbReference>
<feature type="domain" description="Methyltransferase" evidence="2">
    <location>
        <begin position="70"/>
        <end position="164"/>
    </location>
</feature>
<evidence type="ECO:0000313" key="5">
    <source>
        <dbReference type="Proteomes" id="UP000177894"/>
    </source>
</evidence>
<evidence type="ECO:0000313" key="3">
    <source>
        <dbReference type="EMBL" id="AOY77849.1"/>
    </source>
</evidence>
<sequence>MLNQLFKYLKKPDLYVQSTSKFWDDEHISKGMLEAHLNPKREAASRCHDFIDKSVEWIAKIAPSSTYKNVLDLGCGPGLYAERLYKKGYEITGIDFSKRSINYARKKASEKNQDINYIYKNYMDINYKNEFELVILIYCDFGVLSDISRQVLLKKVYDSLKPGGKFIFDVFTLKEFEKKKESSTWYVSEKGGFWKPDKHICFESHFIYGGDVRLDQYVIIDKDEKVGVIRNWFKSYTKDTIIAEVKKAGFNKVDIYSDVTGKLYSDQSKTMCIVVEKTATSAIR</sequence>
<protein>
    <submittedName>
        <fullName evidence="4">Cypemycin methyltransferase</fullName>
        <ecNumber evidence="4">2.1.1.-</ecNumber>
    </submittedName>
</protein>
<dbReference type="Proteomes" id="UP000192478">
    <property type="component" value="Chromosome"/>
</dbReference>
<gene>
    <name evidence="4" type="primary">cypM</name>
    <name evidence="3" type="ORF">BJL90_19480</name>
    <name evidence="4" type="ORF">CLFO_28660</name>
</gene>
<dbReference type="GO" id="GO:0008168">
    <property type="term" value="F:methyltransferase activity"/>
    <property type="evidence" value="ECO:0007669"/>
    <property type="project" value="UniProtKB-KW"/>
</dbReference>
<keyword evidence="4" id="KW-0489">Methyltransferase</keyword>
<dbReference type="Gene3D" id="2.20.25.110">
    <property type="entry name" value="S-adenosyl-L-methionine-dependent methyltransferases"/>
    <property type="match status" value="1"/>
</dbReference>
<evidence type="ECO:0000313" key="6">
    <source>
        <dbReference type="Proteomes" id="UP000192478"/>
    </source>
</evidence>
<keyword evidence="5" id="KW-1185">Reference proteome</keyword>
<evidence type="ECO:0000313" key="4">
    <source>
        <dbReference type="EMBL" id="ARE88463.1"/>
    </source>
</evidence>
<dbReference type="KEGG" id="cfm:BJL90_19480"/>